<keyword evidence="11" id="KW-1185">Reference proteome</keyword>
<dbReference type="GO" id="GO:0003677">
    <property type="term" value="F:DNA binding"/>
    <property type="evidence" value="ECO:0007669"/>
    <property type="project" value="UniProtKB-KW"/>
</dbReference>
<evidence type="ECO:0000313" key="11">
    <source>
        <dbReference type="Proteomes" id="UP000680656"/>
    </source>
</evidence>
<dbReference type="InterPro" id="IPR029063">
    <property type="entry name" value="SAM-dependent_MTases_sf"/>
</dbReference>
<keyword evidence="5" id="KW-0949">S-adenosyl-L-methionine</keyword>
<reference evidence="10 11" key="1">
    <citation type="submission" date="2021-05" db="EMBL/GenBank/DDBJ databases">
        <title>A novel Methanospirillum isolate from a pyrite-forming mixed culture.</title>
        <authorList>
            <person name="Bunk B."/>
            <person name="Sproer C."/>
            <person name="Spring S."/>
            <person name="Pester M."/>
        </authorList>
    </citation>
    <scope>NUCLEOTIDE SEQUENCE [LARGE SCALE GENOMIC DNA]</scope>
    <source>
        <strain evidence="10 11">J.3.6.1-F.2.7.3</strain>
    </source>
</reference>
<evidence type="ECO:0000259" key="9">
    <source>
        <dbReference type="Pfam" id="PF01555"/>
    </source>
</evidence>
<dbReference type="EC" id="2.1.1.113" evidence="2"/>
<dbReference type="Gene3D" id="3.40.50.150">
    <property type="entry name" value="Vaccinia Virus protein VP39"/>
    <property type="match status" value="2"/>
</dbReference>
<accession>A0A8E7EK36</accession>
<dbReference type="KEGG" id="mrtj:KHC33_01645"/>
<gene>
    <name evidence="10" type="ORF">KHC33_01645</name>
</gene>
<comment type="catalytic activity">
    <reaction evidence="8">
        <text>a 2'-deoxycytidine in DNA + S-adenosyl-L-methionine = an N(4)-methyl-2'-deoxycytidine in DNA + S-adenosyl-L-homocysteine + H(+)</text>
        <dbReference type="Rhea" id="RHEA:16857"/>
        <dbReference type="Rhea" id="RHEA-COMP:11369"/>
        <dbReference type="Rhea" id="RHEA-COMP:13674"/>
        <dbReference type="ChEBI" id="CHEBI:15378"/>
        <dbReference type="ChEBI" id="CHEBI:57856"/>
        <dbReference type="ChEBI" id="CHEBI:59789"/>
        <dbReference type="ChEBI" id="CHEBI:85452"/>
        <dbReference type="ChEBI" id="CHEBI:137933"/>
        <dbReference type="EC" id="2.1.1.113"/>
    </reaction>
</comment>
<dbReference type="GO" id="GO:0032259">
    <property type="term" value="P:methylation"/>
    <property type="evidence" value="ECO:0007669"/>
    <property type="project" value="UniProtKB-KW"/>
</dbReference>
<dbReference type="InterPro" id="IPR017985">
    <property type="entry name" value="MeTrfase_CN4_CS"/>
</dbReference>
<evidence type="ECO:0000256" key="2">
    <source>
        <dbReference type="ARBA" id="ARBA00012185"/>
    </source>
</evidence>
<dbReference type="GO" id="GO:0008170">
    <property type="term" value="F:N-methyltransferase activity"/>
    <property type="evidence" value="ECO:0007669"/>
    <property type="project" value="InterPro"/>
</dbReference>
<dbReference type="GO" id="GO:0009307">
    <property type="term" value="P:DNA restriction-modification system"/>
    <property type="evidence" value="ECO:0007669"/>
    <property type="project" value="UniProtKB-KW"/>
</dbReference>
<proteinExistence type="inferred from homology"/>
<dbReference type="GO" id="GO:0015667">
    <property type="term" value="F:site-specific DNA-methyltransferase (cytosine-N4-specific) activity"/>
    <property type="evidence" value="ECO:0007669"/>
    <property type="project" value="UniProtKB-EC"/>
</dbReference>
<keyword evidence="6" id="KW-0680">Restriction system</keyword>
<keyword evidence="4 10" id="KW-0808">Transferase</keyword>
<keyword evidence="3 10" id="KW-0489">Methyltransferase</keyword>
<evidence type="ECO:0000256" key="3">
    <source>
        <dbReference type="ARBA" id="ARBA00022603"/>
    </source>
</evidence>
<evidence type="ECO:0000256" key="7">
    <source>
        <dbReference type="ARBA" id="ARBA00023125"/>
    </source>
</evidence>
<name>A0A8E7EK36_9EURY</name>
<comment type="similarity">
    <text evidence="1">Belongs to the N(4)/N(6)-methyltransferase family. N(4) subfamily.</text>
</comment>
<evidence type="ECO:0000256" key="1">
    <source>
        <dbReference type="ARBA" id="ARBA00010203"/>
    </source>
</evidence>
<dbReference type="Proteomes" id="UP000680656">
    <property type="component" value="Chromosome"/>
</dbReference>
<evidence type="ECO:0000256" key="8">
    <source>
        <dbReference type="ARBA" id="ARBA00049120"/>
    </source>
</evidence>
<dbReference type="Pfam" id="PF01555">
    <property type="entry name" value="N6_N4_Mtase"/>
    <property type="match status" value="1"/>
</dbReference>
<protein>
    <recommendedName>
        <fullName evidence="2">site-specific DNA-methyltransferase (cytosine-N(4)-specific)</fullName>
        <ecNumber evidence="2">2.1.1.113</ecNumber>
    </recommendedName>
</protein>
<evidence type="ECO:0000256" key="4">
    <source>
        <dbReference type="ARBA" id="ARBA00022679"/>
    </source>
</evidence>
<dbReference type="AlphaFoldDB" id="A0A8E7EK36"/>
<dbReference type="EMBL" id="CP075546">
    <property type="protein sequence ID" value="QVV89266.1"/>
    <property type="molecule type" value="Genomic_DNA"/>
</dbReference>
<dbReference type="REBASE" id="509926">
    <property type="entry name" value="M.Msp273II"/>
</dbReference>
<evidence type="ECO:0000313" key="10">
    <source>
        <dbReference type="EMBL" id="QVV89266.1"/>
    </source>
</evidence>
<dbReference type="PROSITE" id="PS00093">
    <property type="entry name" value="N4_MTASE"/>
    <property type="match status" value="1"/>
</dbReference>
<dbReference type="GeneID" id="65095847"/>
<evidence type="ECO:0000256" key="6">
    <source>
        <dbReference type="ARBA" id="ARBA00022747"/>
    </source>
</evidence>
<organism evidence="10 11">
    <name type="scientific">Methanospirillum purgamenti</name>
    <dbReference type="NCBI Taxonomy" id="2834276"/>
    <lineage>
        <taxon>Archaea</taxon>
        <taxon>Methanobacteriati</taxon>
        <taxon>Methanobacteriota</taxon>
        <taxon>Stenosarchaea group</taxon>
        <taxon>Methanomicrobia</taxon>
        <taxon>Methanomicrobiales</taxon>
        <taxon>Methanospirillaceae</taxon>
        <taxon>Methanospirillum</taxon>
    </lineage>
</organism>
<dbReference type="SUPFAM" id="SSF53335">
    <property type="entry name" value="S-adenosyl-L-methionine-dependent methyltransferases"/>
    <property type="match status" value="2"/>
</dbReference>
<evidence type="ECO:0000256" key="5">
    <source>
        <dbReference type="ARBA" id="ARBA00022691"/>
    </source>
</evidence>
<dbReference type="InterPro" id="IPR002941">
    <property type="entry name" value="DNA_methylase_N4/N6"/>
</dbReference>
<keyword evidence="7" id="KW-0238">DNA-binding</keyword>
<feature type="domain" description="DNA methylase N-4/N-6" evidence="9">
    <location>
        <begin position="47"/>
        <end position="117"/>
    </location>
</feature>
<sequence length="424" mass="48168">MKREPSFVHEYLQNFRLPGQDGQTTLQPVQTTVCDVVSIQGINYHRFTNEFWTARQRQAAKIQEISYRACFKPQLPRFFITLLTDPGDVVYDPFSGRGTTSIEASLLGRSIIANDINPLSRILTEPRLSPPTLEQVRVRLYEIPDLTSPGCDLDLSMFYHPDTLRSLCSLREYLISRSNRGECDPVDQWIRMVATNRLSGHSPGFFSVYTLPPNQAVSPERQIVINRDRNQTPPFRDVREIILKKTRSLLQGIDPKQRENFVKNAENSLFLTGDARYTPEIEDNCVSLTVTSPPFLDIVQYSADNWLRCWFNGLDAAVIGKKISTARKISDWETIMQDVFRELFRITKPGGYVAFEVGEVRNGKIRLDEHVIPLGIHAGFSCCGVLINKQDFTKTANIWGVNNMSVGTNTNRIVLFYKPLAGNG</sequence>
<dbReference type="RefSeq" id="WP_214420064.1">
    <property type="nucleotide sequence ID" value="NZ_CP075546.1"/>
</dbReference>